<dbReference type="GO" id="GO:0005829">
    <property type="term" value="C:cytosol"/>
    <property type="evidence" value="ECO:0007669"/>
    <property type="project" value="TreeGrafter"/>
</dbReference>
<dbReference type="GO" id="GO:0045454">
    <property type="term" value="P:cell redox homeostasis"/>
    <property type="evidence" value="ECO:0007669"/>
    <property type="project" value="TreeGrafter"/>
</dbReference>
<evidence type="ECO:0000313" key="13">
    <source>
        <dbReference type="EMBL" id="MZS89270.1"/>
    </source>
</evidence>
<feature type="site" description="Contributes to redox potential value" evidence="9">
    <location>
        <position position="31"/>
    </location>
</feature>
<dbReference type="PANTHER" id="PTHR45663:SF11">
    <property type="entry name" value="GEO12009P1"/>
    <property type="match status" value="1"/>
</dbReference>
<sequence>MAKEITTANFETEVLKSEKPVLIDFWATWCGPCMRQGPVVEELAEEGYAVGKVDVDQNMALAQQFRVVSIPTLILFKDGAEVKRFVGLTSKEELKSALEG</sequence>
<dbReference type="EMBL" id="CYZN01000007">
    <property type="protein sequence ID" value="CUN87913.1"/>
    <property type="molecule type" value="Genomic_DNA"/>
</dbReference>
<evidence type="ECO:0000313" key="17">
    <source>
        <dbReference type="Proteomes" id="UP000477156"/>
    </source>
</evidence>
<dbReference type="PIRSF" id="PIRSF000077">
    <property type="entry name" value="Thioredoxin"/>
    <property type="match status" value="1"/>
</dbReference>
<dbReference type="FunFam" id="3.40.30.10:FF:000001">
    <property type="entry name" value="Thioredoxin"/>
    <property type="match status" value="1"/>
</dbReference>
<dbReference type="SUPFAM" id="SSF52833">
    <property type="entry name" value="Thioredoxin-like"/>
    <property type="match status" value="1"/>
</dbReference>
<dbReference type="RefSeq" id="WP_008705666.1">
    <property type="nucleotide sequence ID" value="NZ_AP031426.1"/>
</dbReference>
<feature type="site" description="Deprotonates C-terminal active site Cys" evidence="9">
    <location>
        <position position="24"/>
    </location>
</feature>
<evidence type="ECO:0000259" key="11">
    <source>
        <dbReference type="PROSITE" id="PS51352"/>
    </source>
</evidence>
<organism evidence="12 15">
    <name type="scientific">Blautia wexlerae</name>
    <dbReference type="NCBI Taxonomy" id="418240"/>
    <lineage>
        <taxon>Bacteria</taxon>
        <taxon>Bacillati</taxon>
        <taxon>Bacillota</taxon>
        <taxon>Clostridia</taxon>
        <taxon>Lachnospirales</taxon>
        <taxon>Lachnospiraceae</taxon>
        <taxon>Blautia</taxon>
    </lineage>
</organism>
<evidence type="ECO:0000256" key="3">
    <source>
        <dbReference type="ARBA" id="ARBA00022448"/>
    </source>
</evidence>
<feature type="disulfide bond" description="Redox-active" evidence="10">
    <location>
        <begin position="30"/>
        <end position="33"/>
    </location>
</feature>
<evidence type="ECO:0000256" key="1">
    <source>
        <dbReference type="ARBA" id="ARBA00008987"/>
    </source>
</evidence>
<dbReference type="InterPro" id="IPR013766">
    <property type="entry name" value="Thioredoxin_domain"/>
</dbReference>
<dbReference type="NCBIfam" id="TIGR01068">
    <property type="entry name" value="thioredoxin"/>
    <property type="match status" value="1"/>
</dbReference>
<dbReference type="InterPro" id="IPR005746">
    <property type="entry name" value="Thioredoxin"/>
</dbReference>
<evidence type="ECO:0000313" key="14">
    <source>
        <dbReference type="EMBL" id="VUX64774.1"/>
    </source>
</evidence>
<dbReference type="Proteomes" id="UP000366766">
    <property type="component" value="Unassembled WGS sequence"/>
</dbReference>
<accession>A0A174AI80</accession>
<name>A0A174AI80_9FIRM</name>
<dbReference type="EMBL" id="WWVF01000016">
    <property type="protein sequence ID" value="MZS89270.1"/>
    <property type="molecule type" value="Genomic_DNA"/>
</dbReference>
<dbReference type="Proteomes" id="UP000477156">
    <property type="component" value="Unassembled WGS sequence"/>
</dbReference>
<evidence type="ECO:0000256" key="5">
    <source>
        <dbReference type="ARBA" id="ARBA00023157"/>
    </source>
</evidence>
<keyword evidence="4" id="KW-0249">Electron transport</keyword>
<evidence type="ECO:0000313" key="16">
    <source>
        <dbReference type="Proteomes" id="UP000366766"/>
    </source>
</evidence>
<dbReference type="InterPro" id="IPR017937">
    <property type="entry name" value="Thioredoxin_CS"/>
</dbReference>
<dbReference type="AlphaFoldDB" id="A0A174AI80"/>
<protein>
    <recommendedName>
        <fullName evidence="2 7">Thioredoxin</fullName>
    </recommendedName>
</protein>
<reference evidence="13 17" key="2">
    <citation type="journal article" date="2019" name="Nat. Med.">
        <title>A library of human gut bacterial isolates paired with longitudinal multiomics data enables mechanistic microbiome research.</title>
        <authorList>
            <person name="Poyet M."/>
            <person name="Groussin M."/>
            <person name="Gibbons S.M."/>
            <person name="Avila-Pacheco J."/>
            <person name="Jiang X."/>
            <person name="Kearney S.M."/>
            <person name="Perrotta A.R."/>
            <person name="Berdy B."/>
            <person name="Zhao S."/>
            <person name="Lieberman T.D."/>
            <person name="Swanson P.K."/>
            <person name="Smith M."/>
            <person name="Roesemann S."/>
            <person name="Alexander J.E."/>
            <person name="Rich S.A."/>
            <person name="Livny J."/>
            <person name="Vlamakis H."/>
            <person name="Clish C."/>
            <person name="Bullock K."/>
            <person name="Deik A."/>
            <person name="Scott J."/>
            <person name="Pierce K.A."/>
            <person name="Xavier R.J."/>
            <person name="Alm E.J."/>
        </authorList>
    </citation>
    <scope>NUCLEOTIDE SEQUENCE [LARGE SCALE GENOMIC DNA]</scope>
    <source>
        <strain evidence="13 17">BIOML-A12</strain>
    </source>
</reference>
<dbReference type="PRINTS" id="PR00421">
    <property type="entry name" value="THIOREDOXIN"/>
</dbReference>
<dbReference type="EMBL" id="CABHOF010000035">
    <property type="protein sequence ID" value="VUX64774.1"/>
    <property type="molecule type" value="Genomic_DNA"/>
</dbReference>
<reference evidence="14 16" key="3">
    <citation type="submission" date="2019-07" db="EMBL/GenBank/DDBJ databases">
        <authorList>
            <person name="Chang H.-W."/>
            <person name="Raman A."/>
            <person name="Venkatesh S."/>
            <person name="Gehrig J."/>
        </authorList>
    </citation>
    <scope>NUCLEOTIDE SEQUENCE [LARGE SCALE GENOMIC DNA]</scope>
    <source>
        <strain evidence="14">Blautia_wexlerae_LFYP_14</strain>
    </source>
</reference>
<evidence type="ECO:0000256" key="4">
    <source>
        <dbReference type="ARBA" id="ARBA00022982"/>
    </source>
</evidence>
<proteinExistence type="inferred from homology"/>
<feature type="domain" description="Thioredoxin" evidence="11">
    <location>
        <begin position="1"/>
        <end position="100"/>
    </location>
</feature>
<gene>
    <name evidence="12" type="primary">trxA_1</name>
    <name evidence="13" type="synonym">trxA</name>
    <name evidence="14" type="synonym">trxA_3</name>
    <name evidence="14" type="ORF">BWLFYP14_01629</name>
    <name evidence="12" type="ORF">ERS852478_01287</name>
    <name evidence="13" type="ORF">GT712_09345</name>
</gene>
<evidence type="ECO:0000256" key="10">
    <source>
        <dbReference type="PIRSR" id="PIRSR000077-4"/>
    </source>
</evidence>
<dbReference type="Gene3D" id="3.40.30.10">
    <property type="entry name" value="Glutaredoxin"/>
    <property type="match status" value="1"/>
</dbReference>
<dbReference type="Proteomes" id="UP000095431">
    <property type="component" value="Unassembled WGS sequence"/>
</dbReference>
<evidence type="ECO:0000256" key="6">
    <source>
        <dbReference type="ARBA" id="ARBA00023284"/>
    </source>
</evidence>
<evidence type="ECO:0000256" key="7">
    <source>
        <dbReference type="NCBIfam" id="TIGR01068"/>
    </source>
</evidence>
<reference evidence="12 15" key="1">
    <citation type="submission" date="2015-09" db="EMBL/GenBank/DDBJ databases">
        <authorList>
            <consortium name="Pathogen Informatics"/>
        </authorList>
    </citation>
    <scope>NUCLEOTIDE SEQUENCE [LARGE SCALE GENOMIC DNA]</scope>
    <source>
        <strain evidence="12 15">2789STDY5834863</strain>
    </source>
</reference>
<dbReference type="GeneID" id="75077909"/>
<dbReference type="PROSITE" id="PS51352">
    <property type="entry name" value="THIOREDOXIN_2"/>
    <property type="match status" value="1"/>
</dbReference>
<evidence type="ECO:0000256" key="9">
    <source>
        <dbReference type="PIRSR" id="PIRSR000077-1"/>
    </source>
</evidence>
<keyword evidence="16" id="KW-1185">Reference proteome</keyword>
<evidence type="ECO:0000313" key="12">
    <source>
        <dbReference type="EMBL" id="CUN87913.1"/>
    </source>
</evidence>
<evidence type="ECO:0000256" key="2">
    <source>
        <dbReference type="ARBA" id="ARBA00020570"/>
    </source>
</evidence>
<dbReference type="PROSITE" id="PS00194">
    <property type="entry name" value="THIOREDOXIN_1"/>
    <property type="match status" value="1"/>
</dbReference>
<dbReference type="Pfam" id="PF00085">
    <property type="entry name" value="Thioredoxin"/>
    <property type="match status" value="1"/>
</dbReference>
<feature type="site" description="Contributes to redox potential value" evidence="9">
    <location>
        <position position="32"/>
    </location>
</feature>
<evidence type="ECO:0000256" key="8">
    <source>
        <dbReference type="PIRNR" id="PIRNR000077"/>
    </source>
</evidence>
<keyword evidence="3" id="KW-0813">Transport</keyword>
<dbReference type="eggNOG" id="COG3118">
    <property type="taxonomic scope" value="Bacteria"/>
</dbReference>
<evidence type="ECO:0000313" key="15">
    <source>
        <dbReference type="Proteomes" id="UP000095431"/>
    </source>
</evidence>
<keyword evidence="5 10" id="KW-1015">Disulfide bond</keyword>
<dbReference type="PANTHER" id="PTHR45663">
    <property type="entry name" value="GEO12009P1"/>
    <property type="match status" value="1"/>
</dbReference>
<dbReference type="GO" id="GO:0015035">
    <property type="term" value="F:protein-disulfide reductase activity"/>
    <property type="evidence" value="ECO:0007669"/>
    <property type="project" value="UniProtKB-UniRule"/>
</dbReference>
<feature type="active site" description="Nucleophile" evidence="9">
    <location>
        <position position="30"/>
    </location>
</feature>
<comment type="similarity">
    <text evidence="1 8">Belongs to the thioredoxin family.</text>
</comment>
<feature type="active site" description="Nucleophile" evidence="9">
    <location>
        <position position="33"/>
    </location>
</feature>
<keyword evidence="6 10" id="KW-0676">Redox-active center</keyword>
<dbReference type="CDD" id="cd02947">
    <property type="entry name" value="TRX_family"/>
    <property type="match status" value="1"/>
</dbReference>
<dbReference type="InterPro" id="IPR036249">
    <property type="entry name" value="Thioredoxin-like_sf"/>
</dbReference>